<dbReference type="PANTHER" id="PTHR12286:SF5">
    <property type="entry name" value="SACCHAROPINE DEHYDROGENASE-LIKE OXIDOREDUCTASE"/>
    <property type="match status" value="1"/>
</dbReference>
<keyword evidence="2" id="KW-1133">Transmembrane helix</keyword>
<dbReference type="FunFam" id="3.40.50.720:FF:000178">
    <property type="entry name" value="Saccharopine dehydrogenase-like oxidoreductase"/>
    <property type="match status" value="1"/>
</dbReference>
<evidence type="ECO:0000313" key="4">
    <source>
        <dbReference type="Proteomes" id="UP000085678"/>
    </source>
</evidence>
<dbReference type="RefSeq" id="XP_013415151.1">
    <property type="nucleotide sequence ID" value="XM_013559697.1"/>
</dbReference>
<dbReference type="AlphaFoldDB" id="A0A1S3JYP6"/>
<evidence type="ECO:0000256" key="2">
    <source>
        <dbReference type="SAM" id="Phobius"/>
    </source>
</evidence>
<name>A0A1S3JYP6_LINAN</name>
<proteinExistence type="inferred from homology"/>
<dbReference type="Pfam" id="PF03435">
    <property type="entry name" value="Sacchrp_dh_NADP"/>
    <property type="match status" value="1"/>
</dbReference>
<dbReference type="InterPro" id="IPR051276">
    <property type="entry name" value="Saccharopine_DH-like_oxidrdct"/>
</dbReference>
<comment type="similarity">
    <text evidence="1">Belongs to the saccharopine dehydrogenase family.</text>
</comment>
<organism evidence="4 5">
    <name type="scientific">Lingula anatina</name>
    <name type="common">Brachiopod</name>
    <name type="synonym">Lingula unguis</name>
    <dbReference type="NCBI Taxonomy" id="7574"/>
    <lineage>
        <taxon>Eukaryota</taxon>
        <taxon>Metazoa</taxon>
        <taxon>Spiralia</taxon>
        <taxon>Lophotrochozoa</taxon>
        <taxon>Brachiopoda</taxon>
        <taxon>Linguliformea</taxon>
        <taxon>Lingulata</taxon>
        <taxon>Lingulida</taxon>
        <taxon>Linguloidea</taxon>
        <taxon>Lingulidae</taxon>
        <taxon>Lingula</taxon>
    </lineage>
</organism>
<evidence type="ECO:0000313" key="5">
    <source>
        <dbReference type="RefSeq" id="XP_013415151.1"/>
    </source>
</evidence>
<gene>
    <name evidence="5" type="primary">LOC106177053</name>
</gene>
<dbReference type="FunCoup" id="A0A1S3JYP6">
    <property type="interactions" value="513"/>
</dbReference>
<evidence type="ECO:0000259" key="3">
    <source>
        <dbReference type="Pfam" id="PF03435"/>
    </source>
</evidence>
<dbReference type="GO" id="GO:0005886">
    <property type="term" value="C:plasma membrane"/>
    <property type="evidence" value="ECO:0007669"/>
    <property type="project" value="TreeGrafter"/>
</dbReference>
<dbReference type="GeneID" id="106177053"/>
<keyword evidence="2" id="KW-0472">Membrane</keyword>
<reference evidence="5" key="1">
    <citation type="submission" date="2025-08" db="UniProtKB">
        <authorList>
            <consortium name="RefSeq"/>
        </authorList>
    </citation>
    <scope>IDENTIFICATION</scope>
    <source>
        <tissue evidence="5">Gonads</tissue>
    </source>
</reference>
<dbReference type="Proteomes" id="UP000085678">
    <property type="component" value="Unplaced"/>
</dbReference>
<dbReference type="GO" id="GO:0005739">
    <property type="term" value="C:mitochondrion"/>
    <property type="evidence" value="ECO:0007669"/>
    <property type="project" value="TreeGrafter"/>
</dbReference>
<dbReference type="OrthoDB" id="10268090at2759"/>
<dbReference type="SUPFAM" id="SSF51735">
    <property type="entry name" value="NAD(P)-binding Rossmann-fold domains"/>
    <property type="match status" value="1"/>
</dbReference>
<keyword evidence="4" id="KW-1185">Reference proteome</keyword>
<dbReference type="InParanoid" id="A0A1S3JYP6"/>
<protein>
    <submittedName>
        <fullName evidence="5">Saccharopine dehydrogenase-like oxidoreductase</fullName>
    </submittedName>
</protein>
<sequence length="436" mass="47647">MEGVRGALEYSAREYDFIVFGASGFTGQFVVSQLAKLRDEEPTLKWAVGGRSMSKLVNTLKEAGSRAGTSLASIDCLLADSKDPDSLVELCGKGRVVLSCVGPYRFCGEPVVKACVEAGTNYVDICGEPQFLEEMQLRYDAQAKEKGIYIVGSCGFDSIPAEMGLLFTKNKFEGDLNSVESFIQIKFAVPEVKGAKINFATWQSAIHGFAHEGELKPLRKLLCPEPLPKPTHRVKNRGVLFYSKEVGSWCIPFLGSDRSIVYRSQVISYRDRKERPIQFLPYTKLPSLISALAVLSFGIVFGILAKFKCGRWLLEKFPGIFSGGLVSKQGPPLAQIQGSSFTMTFFGKGYSQILPDADQQHNETPDKTIVTRVTGPEAGYVTTPICMVDAALVILREQNMLPAGGGVIPPGAAFAKTSLIEKLQKHGMKFEVQPST</sequence>
<dbReference type="InterPro" id="IPR036291">
    <property type="entry name" value="NAD(P)-bd_dom_sf"/>
</dbReference>
<keyword evidence="2" id="KW-0812">Transmembrane</keyword>
<accession>A0A1S3JYP6</accession>
<dbReference type="STRING" id="7574.A0A1S3JYP6"/>
<dbReference type="KEGG" id="lak:106177053"/>
<feature type="domain" description="Saccharopine dehydrogenase NADP binding" evidence="3">
    <location>
        <begin position="18"/>
        <end position="151"/>
    </location>
</feature>
<dbReference type="Gene3D" id="3.40.50.720">
    <property type="entry name" value="NAD(P)-binding Rossmann-like Domain"/>
    <property type="match status" value="1"/>
</dbReference>
<dbReference type="InterPro" id="IPR005097">
    <property type="entry name" value="Sacchrp_dh_NADP-bd"/>
</dbReference>
<dbReference type="GO" id="GO:0009247">
    <property type="term" value="P:glycolipid biosynthetic process"/>
    <property type="evidence" value="ECO:0007669"/>
    <property type="project" value="TreeGrafter"/>
</dbReference>
<feature type="transmembrane region" description="Helical" evidence="2">
    <location>
        <begin position="285"/>
        <end position="307"/>
    </location>
</feature>
<evidence type="ECO:0000256" key="1">
    <source>
        <dbReference type="ARBA" id="ARBA00038048"/>
    </source>
</evidence>
<dbReference type="PANTHER" id="PTHR12286">
    <property type="entry name" value="SACCHAROPINE DEHYDROGENASE-LIKE OXIDOREDUCTASE"/>
    <property type="match status" value="1"/>
</dbReference>
<dbReference type="GO" id="GO:0005811">
    <property type="term" value="C:lipid droplet"/>
    <property type="evidence" value="ECO:0007669"/>
    <property type="project" value="TreeGrafter"/>
</dbReference>